<evidence type="ECO:0000313" key="4">
    <source>
        <dbReference type="Proteomes" id="UP000636800"/>
    </source>
</evidence>
<feature type="transmembrane region" description="Helical" evidence="2">
    <location>
        <begin position="38"/>
        <end position="58"/>
    </location>
</feature>
<evidence type="ECO:0000256" key="1">
    <source>
        <dbReference type="SAM" id="Coils"/>
    </source>
</evidence>
<protein>
    <submittedName>
        <fullName evidence="3">Uncharacterized protein</fullName>
    </submittedName>
</protein>
<gene>
    <name evidence="3" type="ORF">HPP92_005282</name>
</gene>
<feature type="transmembrane region" description="Helical" evidence="2">
    <location>
        <begin position="6"/>
        <end position="26"/>
    </location>
</feature>
<dbReference type="EMBL" id="JADCNL010000002">
    <property type="protein sequence ID" value="KAG0491884.1"/>
    <property type="molecule type" value="Genomic_DNA"/>
</dbReference>
<proteinExistence type="predicted"/>
<keyword evidence="2" id="KW-1133">Transmembrane helix</keyword>
<keyword evidence="2" id="KW-0472">Membrane</keyword>
<keyword evidence="1" id="KW-0175">Coiled coil</keyword>
<dbReference type="PANTHER" id="PTHR34360">
    <property type="entry name" value="OS08G0519400 PROTEIN"/>
    <property type="match status" value="1"/>
</dbReference>
<dbReference type="Proteomes" id="UP000636800">
    <property type="component" value="Chromosome 2"/>
</dbReference>
<accession>A0A835RIE0</accession>
<name>A0A835RIE0_VANPL</name>
<organism evidence="3 4">
    <name type="scientific">Vanilla planifolia</name>
    <name type="common">Vanilla</name>
    <dbReference type="NCBI Taxonomy" id="51239"/>
    <lineage>
        <taxon>Eukaryota</taxon>
        <taxon>Viridiplantae</taxon>
        <taxon>Streptophyta</taxon>
        <taxon>Embryophyta</taxon>
        <taxon>Tracheophyta</taxon>
        <taxon>Spermatophyta</taxon>
        <taxon>Magnoliopsida</taxon>
        <taxon>Liliopsida</taxon>
        <taxon>Asparagales</taxon>
        <taxon>Orchidaceae</taxon>
        <taxon>Vanilloideae</taxon>
        <taxon>Vanilleae</taxon>
        <taxon>Vanilla</taxon>
    </lineage>
</organism>
<reference evidence="3 4" key="1">
    <citation type="journal article" date="2020" name="Nat. Food">
        <title>A phased Vanilla planifolia genome enables genetic improvement of flavour and production.</title>
        <authorList>
            <person name="Hasing T."/>
            <person name="Tang H."/>
            <person name="Brym M."/>
            <person name="Khazi F."/>
            <person name="Huang T."/>
            <person name="Chambers A.H."/>
        </authorList>
    </citation>
    <scope>NUCLEOTIDE SEQUENCE [LARGE SCALE GENOMIC DNA]</scope>
    <source>
        <tissue evidence="3">Leaf</tissue>
    </source>
</reference>
<dbReference type="AlphaFoldDB" id="A0A835RIE0"/>
<keyword evidence="2" id="KW-0812">Transmembrane</keyword>
<dbReference type="PANTHER" id="PTHR34360:SF2">
    <property type="entry name" value="MYOSIN HEAVY CHAIN-LIKE PROTEIN"/>
    <property type="match status" value="1"/>
</dbReference>
<evidence type="ECO:0000256" key="2">
    <source>
        <dbReference type="SAM" id="Phobius"/>
    </source>
</evidence>
<comment type="caution">
    <text evidence="3">The sequence shown here is derived from an EMBL/GenBank/DDBJ whole genome shotgun (WGS) entry which is preliminary data.</text>
</comment>
<evidence type="ECO:0000313" key="3">
    <source>
        <dbReference type="EMBL" id="KAG0491884.1"/>
    </source>
</evidence>
<dbReference type="OrthoDB" id="6150863at2759"/>
<sequence>MVSSTVDRALMLFAVFLLPLNFVSIYRSFQNPSGWRACYFRSAVLAVLFISLSTILALSELHHIPANIDTSELEEMKFQLAKLEIILEESRASLDSKTLQLEESNKMIEEMDKKIESLQKTLNDAKVQNGGSSFLDERFKTMEDEMEGVINEQWIQVQQLEQSLQMTKVMTSRAKKKASSVNHGKSQLAECPMLKLQYSIKLAMEMNEYTAPLANEELIFFLASALVVFPLMMAWVLCSTCFDRSEQ</sequence>
<feature type="coiled-coil region" evidence="1">
    <location>
        <begin position="73"/>
        <end position="128"/>
    </location>
</feature>
<feature type="transmembrane region" description="Helical" evidence="2">
    <location>
        <begin position="218"/>
        <end position="238"/>
    </location>
</feature>
<keyword evidence="4" id="KW-1185">Reference proteome</keyword>